<dbReference type="InterPro" id="IPR003594">
    <property type="entry name" value="HATPase_dom"/>
</dbReference>
<evidence type="ECO:0000259" key="5">
    <source>
        <dbReference type="PROSITE" id="PS50109"/>
    </source>
</evidence>
<sequence length="544" mass="60670">MRHDSNDAKASSAEPRTEEERLRQQVEALSERVQQLEQEKRHYQWLAESTTDLISRHDHNGVFLYASQAARTLLGYDPDDLIGVSAYDLFHPDDLAALLSKSPRIYYHEGFYEQTYRFRTRSGHYIWFETTSRTRRDPATGELTDVLCVSRDVSRRVESEARRERLARVVESTTDFVLFCDQDEHVVYCNQAARSLFRLDEEGASTTIAELFVPTSAQRWREQVLPAVTLEGRWSGELALASPSGEIPVLSVVQLHREQGGQTRLSILNRDLSLRLEAEAQARRHQEQITHANRLASLGELATNIAHECNQPLAAMGNYASGALMQLERDPDQPAHQLALPLNRINDQIQRLSERFKHIRRFVRRGSLHLAPQDLAEIIGQACDLCEPQCRHEGVHLASRLAPGLDPVMADAIGLEQVLVNLIRNALDACRDIATPARPPCIRLEAYPLGSRECCVDIVDDGPGVAPEQRQGLFTPFVSGRKDGLGMGLSISLSLIEAMGGNLVLIDDVDPPSADALPPATGARRPEDPDAPQGARFRITLPSA</sequence>
<feature type="compositionally biased region" description="Basic and acidic residues" evidence="4">
    <location>
        <begin position="15"/>
        <end position="24"/>
    </location>
</feature>
<dbReference type="PROSITE" id="PS50112">
    <property type="entry name" value="PAS"/>
    <property type="match status" value="2"/>
</dbReference>
<keyword evidence="3" id="KW-0597">Phosphoprotein</keyword>
<dbReference type="InterPro" id="IPR036890">
    <property type="entry name" value="HATPase_C_sf"/>
</dbReference>
<feature type="domain" description="PAS" evidence="6">
    <location>
        <begin position="162"/>
        <end position="202"/>
    </location>
</feature>
<dbReference type="InterPro" id="IPR000700">
    <property type="entry name" value="PAS-assoc_C"/>
</dbReference>
<evidence type="ECO:0000256" key="4">
    <source>
        <dbReference type="SAM" id="MobiDB-lite"/>
    </source>
</evidence>
<dbReference type="InterPro" id="IPR003661">
    <property type="entry name" value="HisK_dim/P_dom"/>
</dbReference>
<evidence type="ECO:0000256" key="2">
    <source>
        <dbReference type="ARBA" id="ARBA00012438"/>
    </source>
</evidence>
<dbReference type="InterPro" id="IPR004358">
    <property type="entry name" value="Sig_transdc_His_kin-like_C"/>
</dbReference>
<dbReference type="SMART" id="SM00387">
    <property type="entry name" value="HATPase_c"/>
    <property type="match status" value="1"/>
</dbReference>
<protein>
    <recommendedName>
        <fullName evidence="2">histidine kinase</fullName>
        <ecNumber evidence="2">2.7.13.3</ecNumber>
    </recommendedName>
</protein>
<dbReference type="EMBL" id="CP098827">
    <property type="protein sequence ID" value="XBO69798.1"/>
    <property type="molecule type" value="Genomic_DNA"/>
</dbReference>
<evidence type="ECO:0000313" key="8">
    <source>
        <dbReference type="EMBL" id="XBO69798.1"/>
    </source>
</evidence>
<dbReference type="InterPro" id="IPR000014">
    <property type="entry name" value="PAS"/>
</dbReference>
<dbReference type="InterPro" id="IPR035965">
    <property type="entry name" value="PAS-like_dom_sf"/>
</dbReference>
<dbReference type="Pfam" id="PF08447">
    <property type="entry name" value="PAS_3"/>
    <property type="match status" value="1"/>
</dbReference>
<dbReference type="SUPFAM" id="SSF47384">
    <property type="entry name" value="Homodimeric domain of signal transducing histidine kinase"/>
    <property type="match status" value="1"/>
</dbReference>
<accession>A0AAU7KF44</accession>
<dbReference type="SMART" id="SM00086">
    <property type="entry name" value="PAC"/>
    <property type="match status" value="2"/>
</dbReference>
<dbReference type="AlphaFoldDB" id="A0AAU7KF44"/>
<evidence type="ECO:0000256" key="3">
    <source>
        <dbReference type="ARBA" id="ARBA00022553"/>
    </source>
</evidence>
<dbReference type="EC" id="2.7.13.3" evidence="2"/>
<feature type="domain" description="Histidine kinase" evidence="5">
    <location>
        <begin position="304"/>
        <end position="544"/>
    </location>
</feature>
<feature type="region of interest" description="Disordered" evidence="4">
    <location>
        <begin position="514"/>
        <end position="544"/>
    </location>
</feature>
<reference evidence="8" key="1">
    <citation type="submission" date="2022-06" db="EMBL/GenBank/DDBJ databases">
        <title>A novel DMS-producing enzyme.</title>
        <authorList>
            <person name="Zhang Y."/>
        </authorList>
    </citation>
    <scope>NUCLEOTIDE SEQUENCE</scope>
    <source>
        <strain evidence="8">RT37</strain>
    </source>
</reference>
<dbReference type="PRINTS" id="PR00344">
    <property type="entry name" value="BCTRLSENSOR"/>
</dbReference>
<dbReference type="PANTHER" id="PTHR43065">
    <property type="entry name" value="SENSOR HISTIDINE KINASE"/>
    <property type="match status" value="1"/>
</dbReference>
<dbReference type="SMART" id="SM00388">
    <property type="entry name" value="HisKA"/>
    <property type="match status" value="1"/>
</dbReference>
<dbReference type="CDD" id="cd00082">
    <property type="entry name" value="HisKA"/>
    <property type="match status" value="1"/>
</dbReference>
<evidence type="ECO:0000256" key="1">
    <source>
        <dbReference type="ARBA" id="ARBA00000085"/>
    </source>
</evidence>
<dbReference type="NCBIfam" id="TIGR00229">
    <property type="entry name" value="sensory_box"/>
    <property type="match status" value="1"/>
</dbReference>
<proteinExistence type="predicted"/>
<dbReference type="SUPFAM" id="SSF55874">
    <property type="entry name" value="ATPase domain of HSP90 chaperone/DNA topoisomerase II/histidine kinase"/>
    <property type="match status" value="1"/>
</dbReference>
<comment type="catalytic activity">
    <reaction evidence="1">
        <text>ATP + protein L-histidine = ADP + protein N-phospho-L-histidine.</text>
        <dbReference type="EC" id="2.7.13.3"/>
    </reaction>
</comment>
<evidence type="ECO:0000259" key="6">
    <source>
        <dbReference type="PROSITE" id="PS50112"/>
    </source>
</evidence>
<dbReference type="InterPro" id="IPR005467">
    <property type="entry name" value="His_kinase_dom"/>
</dbReference>
<evidence type="ECO:0000259" key="7">
    <source>
        <dbReference type="PROSITE" id="PS50113"/>
    </source>
</evidence>
<dbReference type="InterPro" id="IPR001610">
    <property type="entry name" value="PAC"/>
</dbReference>
<dbReference type="RefSeq" id="WP_348826818.1">
    <property type="nucleotide sequence ID" value="NZ_CP098827.1"/>
</dbReference>
<dbReference type="GO" id="GO:0000155">
    <property type="term" value="F:phosphorelay sensor kinase activity"/>
    <property type="evidence" value="ECO:0007669"/>
    <property type="project" value="InterPro"/>
</dbReference>
<dbReference type="Pfam" id="PF02518">
    <property type="entry name" value="HATPase_c"/>
    <property type="match status" value="1"/>
</dbReference>
<dbReference type="InterPro" id="IPR013655">
    <property type="entry name" value="PAS_fold_3"/>
</dbReference>
<feature type="domain" description="PAS" evidence="6">
    <location>
        <begin position="39"/>
        <end position="109"/>
    </location>
</feature>
<dbReference type="Pfam" id="PF08448">
    <property type="entry name" value="PAS_4"/>
    <property type="match status" value="1"/>
</dbReference>
<feature type="region of interest" description="Disordered" evidence="4">
    <location>
        <begin position="1"/>
        <end position="26"/>
    </location>
</feature>
<dbReference type="PANTHER" id="PTHR43065:SF42">
    <property type="entry name" value="TWO-COMPONENT SENSOR PPRA"/>
    <property type="match status" value="1"/>
</dbReference>
<dbReference type="InterPro" id="IPR013656">
    <property type="entry name" value="PAS_4"/>
</dbReference>
<dbReference type="Gene3D" id="1.10.287.130">
    <property type="match status" value="1"/>
</dbReference>
<dbReference type="SUPFAM" id="SSF55785">
    <property type="entry name" value="PYP-like sensor domain (PAS domain)"/>
    <property type="match status" value="2"/>
</dbReference>
<dbReference type="SMART" id="SM00091">
    <property type="entry name" value="PAS"/>
    <property type="match status" value="2"/>
</dbReference>
<name>A0AAU7KF44_9GAMM</name>
<dbReference type="InterPro" id="IPR036097">
    <property type="entry name" value="HisK_dim/P_sf"/>
</dbReference>
<dbReference type="PROSITE" id="PS50113">
    <property type="entry name" value="PAC"/>
    <property type="match status" value="1"/>
</dbReference>
<dbReference type="Gene3D" id="3.30.450.20">
    <property type="entry name" value="PAS domain"/>
    <property type="match status" value="2"/>
</dbReference>
<gene>
    <name evidence="8" type="ORF">NFG58_14335</name>
</gene>
<organism evidence="8">
    <name type="scientific">Halomonas sp. RT37</name>
    <dbReference type="NCBI Taxonomy" id="2950872"/>
    <lineage>
        <taxon>Bacteria</taxon>
        <taxon>Pseudomonadati</taxon>
        <taxon>Pseudomonadota</taxon>
        <taxon>Gammaproteobacteria</taxon>
        <taxon>Oceanospirillales</taxon>
        <taxon>Halomonadaceae</taxon>
        <taxon>Halomonas</taxon>
    </lineage>
</organism>
<dbReference type="PROSITE" id="PS50109">
    <property type="entry name" value="HIS_KIN"/>
    <property type="match status" value="1"/>
</dbReference>
<dbReference type="Gene3D" id="3.30.565.10">
    <property type="entry name" value="Histidine kinase-like ATPase, C-terminal domain"/>
    <property type="match status" value="1"/>
</dbReference>
<dbReference type="CDD" id="cd00130">
    <property type="entry name" value="PAS"/>
    <property type="match status" value="2"/>
</dbReference>
<feature type="domain" description="PAC" evidence="7">
    <location>
        <begin position="112"/>
        <end position="165"/>
    </location>
</feature>